<evidence type="ECO:0000313" key="1">
    <source>
        <dbReference type="Proteomes" id="UP000887565"/>
    </source>
</evidence>
<keyword evidence="1" id="KW-1185">Reference proteome</keyword>
<dbReference type="AlphaFoldDB" id="A0A915KTS6"/>
<protein>
    <submittedName>
        <fullName evidence="2">Uncharacterized protein</fullName>
    </submittedName>
</protein>
<dbReference type="Proteomes" id="UP000887565">
    <property type="component" value="Unplaced"/>
</dbReference>
<reference evidence="2" key="1">
    <citation type="submission" date="2022-11" db="UniProtKB">
        <authorList>
            <consortium name="WormBaseParasite"/>
        </authorList>
    </citation>
    <scope>IDENTIFICATION</scope>
</reference>
<organism evidence="1 2">
    <name type="scientific">Romanomermis culicivorax</name>
    <name type="common">Nematode worm</name>
    <dbReference type="NCBI Taxonomy" id="13658"/>
    <lineage>
        <taxon>Eukaryota</taxon>
        <taxon>Metazoa</taxon>
        <taxon>Ecdysozoa</taxon>
        <taxon>Nematoda</taxon>
        <taxon>Enoplea</taxon>
        <taxon>Dorylaimia</taxon>
        <taxon>Mermithida</taxon>
        <taxon>Mermithoidea</taxon>
        <taxon>Mermithidae</taxon>
        <taxon>Romanomermis</taxon>
    </lineage>
</organism>
<proteinExistence type="predicted"/>
<evidence type="ECO:0000313" key="2">
    <source>
        <dbReference type="WBParaSite" id="nRc.2.0.1.t42325-RA"/>
    </source>
</evidence>
<accession>A0A915KTS6</accession>
<name>A0A915KTS6_ROMCU</name>
<sequence>MHETIKANLDAAAAVSKEYFNRKARKRDFAVNDLVLLTNTRKAKKIQPDFIGPFMITDASRAAENVVTIDPLDGPGRLQTVSIMHLKPFVPRPAIDAFETEEVDGEHTIIVSFDGAEDWAGIYALLGTQFRTDRQKKNNDPVVKAIHFDAYRVYNASALFPHDSLDAAQIDHLAESIIAAFHNVALSDVLPPDYPNRIYPTTSQVTLPVIMRD</sequence>
<dbReference type="WBParaSite" id="nRc.2.0.1.t42325-RA">
    <property type="protein sequence ID" value="nRc.2.0.1.t42325-RA"/>
    <property type="gene ID" value="nRc.2.0.1.g42325"/>
</dbReference>